<accession>A0A9P6MUC9</accession>
<keyword evidence="5" id="KW-0472">Membrane</keyword>
<comment type="caution">
    <text evidence="8">The sequence shown here is derived from an EMBL/GenBank/DDBJ whole genome shotgun (WGS) entry which is preliminary data.</text>
</comment>
<keyword evidence="9" id="KW-1185">Reference proteome</keyword>
<dbReference type="GO" id="GO:0005886">
    <property type="term" value="C:plasma membrane"/>
    <property type="evidence" value="ECO:0007669"/>
    <property type="project" value="TreeGrafter"/>
</dbReference>
<comment type="subcellular location">
    <subcellularLocation>
        <location evidence="1">Membrane</location>
        <topology evidence="1">Single-pass type IV membrane protein</topology>
    </subcellularLocation>
</comment>
<evidence type="ECO:0000256" key="6">
    <source>
        <dbReference type="SAM" id="Coils"/>
    </source>
</evidence>
<evidence type="ECO:0000313" key="9">
    <source>
        <dbReference type="Proteomes" id="UP000703661"/>
    </source>
</evidence>
<dbReference type="PANTHER" id="PTHR19957">
    <property type="entry name" value="SYNTAXIN"/>
    <property type="match status" value="1"/>
</dbReference>
<dbReference type="GO" id="GO:0000149">
    <property type="term" value="F:SNARE binding"/>
    <property type="evidence" value="ECO:0007669"/>
    <property type="project" value="TreeGrafter"/>
</dbReference>
<evidence type="ECO:0000256" key="4">
    <source>
        <dbReference type="ARBA" id="ARBA00022989"/>
    </source>
</evidence>
<comment type="similarity">
    <text evidence="2">Belongs to the syntaxin family.</text>
</comment>
<dbReference type="GO" id="GO:0012505">
    <property type="term" value="C:endomembrane system"/>
    <property type="evidence" value="ECO:0007669"/>
    <property type="project" value="TreeGrafter"/>
</dbReference>
<organism evidence="8 9">
    <name type="scientific">Entomortierella chlamydospora</name>
    <dbReference type="NCBI Taxonomy" id="101097"/>
    <lineage>
        <taxon>Eukaryota</taxon>
        <taxon>Fungi</taxon>
        <taxon>Fungi incertae sedis</taxon>
        <taxon>Mucoromycota</taxon>
        <taxon>Mortierellomycotina</taxon>
        <taxon>Mortierellomycetes</taxon>
        <taxon>Mortierellales</taxon>
        <taxon>Mortierellaceae</taxon>
        <taxon>Entomortierella</taxon>
    </lineage>
</organism>
<dbReference type="GO" id="GO:0006887">
    <property type="term" value="P:exocytosis"/>
    <property type="evidence" value="ECO:0007669"/>
    <property type="project" value="TreeGrafter"/>
</dbReference>
<evidence type="ECO:0000256" key="5">
    <source>
        <dbReference type="ARBA" id="ARBA00023136"/>
    </source>
</evidence>
<dbReference type="Gene3D" id="1.20.58.70">
    <property type="match status" value="1"/>
</dbReference>
<reference evidence="8" key="1">
    <citation type="journal article" date="2020" name="Fungal Divers.">
        <title>Resolving the Mortierellaceae phylogeny through synthesis of multi-gene phylogenetics and phylogenomics.</title>
        <authorList>
            <person name="Vandepol N."/>
            <person name="Liber J."/>
            <person name="Desiro A."/>
            <person name="Na H."/>
            <person name="Kennedy M."/>
            <person name="Barry K."/>
            <person name="Grigoriev I.V."/>
            <person name="Miller A.N."/>
            <person name="O'Donnell K."/>
            <person name="Stajich J.E."/>
            <person name="Bonito G."/>
        </authorList>
    </citation>
    <scope>NUCLEOTIDE SEQUENCE</scope>
    <source>
        <strain evidence="8">NRRL 2769</strain>
    </source>
</reference>
<proteinExistence type="inferred from homology"/>
<keyword evidence="4" id="KW-1133">Transmembrane helix</keyword>
<sequence length="239" mass="27313">MNDFNKSTEVIQTKIQQFQSSITEIDQLFAKNLNSIADQEGSRLLVEKTKAANGLSSEIYDRLRALTSANMKVRTKEEYDQRKLRTTTLSRQFKEAVSRFQGVQYQNGQKSKETLARQYRIANPAATEEDIQRLVNEDQGGVFSQQLLQQARGQQAAAALNSVQDRQREIHKLQESIVELAQLYTQLEHLISDQDHTFQEIEASVMRTEDNMEKGLTSVISARDQAISARKVRGKEKQF</sequence>
<dbReference type="GO" id="GO:0048278">
    <property type="term" value="P:vesicle docking"/>
    <property type="evidence" value="ECO:0007669"/>
    <property type="project" value="TreeGrafter"/>
</dbReference>
<protein>
    <submittedName>
        <fullName evidence="8">Plasma membrane t-SNARE, secretory vesicle fusion</fullName>
    </submittedName>
</protein>
<dbReference type="InterPro" id="IPR006011">
    <property type="entry name" value="Syntaxin_N"/>
</dbReference>
<gene>
    <name evidence="8" type="primary">SSO2_2</name>
    <name evidence="8" type="ORF">BGZ80_011105</name>
</gene>
<evidence type="ECO:0000256" key="2">
    <source>
        <dbReference type="ARBA" id="ARBA00009063"/>
    </source>
</evidence>
<dbReference type="Pfam" id="PF00804">
    <property type="entry name" value="Syntaxin"/>
    <property type="match status" value="1"/>
</dbReference>
<dbReference type="EMBL" id="JAAAID010000851">
    <property type="protein sequence ID" value="KAG0013406.1"/>
    <property type="molecule type" value="Genomic_DNA"/>
</dbReference>
<evidence type="ECO:0000313" key="8">
    <source>
        <dbReference type="EMBL" id="KAG0013406.1"/>
    </source>
</evidence>
<dbReference type="AlphaFoldDB" id="A0A9P6MUC9"/>
<dbReference type="GO" id="GO:0006906">
    <property type="term" value="P:vesicle fusion"/>
    <property type="evidence" value="ECO:0007669"/>
    <property type="project" value="TreeGrafter"/>
</dbReference>
<dbReference type="InterPro" id="IPR010989">
    <property type="entry name" value="SNARE"/>
</dbReference>
<feature type="coiled-coil region" evidence="6">
    <location>
        <begin position="163"/>
        <end position="190"/>
    </location>
</feature>
<dbReference type="PROSITE" id="PS50192">
    <property type="entry name" value="T_SNARE"/>
    <property type="match status" value="1"/>
</dbReference>
<dbReference type="GO" id="GO:0006886">
    <property type="term" value="P:intracellular protein transport"/>
    <property type="evidence" value="ECO:0007669"/>
    <property type="project" value="TreeGrafter"/>
</dbReference>
<dbReference type="SUPFAM" id="SSF47661">
    <property type="entry name" value="t-snare proteins"/>
    <property type="match status" value="1"/>
</dbReference>
<dbReference type="GO" id="GO:0005484">
    <property type="term" value="F:SNAP receptor activity"/>
    <property type="evidence" value="ECO:0007669"/>
    <property type="project" value="TreeGrafter"/>
</dbReference>
<dbReference type="InterPro" id="IPR045242">
    <property type="entry name" value="Syntaxin"/>
</dbReference>
<dbReference type="InterPro" id="IPR000727">
    <property type="entry name" value="T_SNARE_dom"/>
</dbReference>
<evidence type="ECO:0000259" key="7">
    <source>
        <dbReference type="PROSITE" id="PS50192"/>
    </source>
</evidence>
<evidence type="ECO:0000256" key="1">
    <source>
        <dbReference type="ARBA" id="ARBA00004211"/>
    </source>
</evidence>
<keyword evidence="6" id="KW-0175">Coiled coil</keyword>
<dbReference type="GO" id="GO:0031201">
    <property type="term" value="C:SNARE complex"/>
    <property type="evidence" value="ECO:0007669"/>
    <property type="project" value="TreeGrafter"/>
</dbReference>
<dbReference type="PANTHER" id="PTHR19957:SF307">
    <property type="entry name" value="PROTEIN SSO1-RELATED"/>
    <property type="match status" value="1"/>
</dbReference>
<dbReference type="Proteomes" id="UP000703661">
    <property type="component" value="Unassembled WGS sequence"/>
</dbReference>
<keyword evidence="3" id="KW-0812">Transmembrane</keyword>
<feature type="domain" description="T-SNARE coiled-coil homology" evidence="7">
    <location>
        <begin position="160"/>
        <end position="222"/>
    </location>
</feature>
<name>A0A9P6MUC9_9FUNG</name>
<evidence type="ECO:0000256" key="3">
    <source>
        <dbReference type="ARBA" id="ARBA00022692"/>
    </source>
</evidence>